<reference evidence="5 6" key="1">
    <citation type="submission" date="2017-11" db="EMBL/GenBank/DDBJ databases">
        <title>Evolution of Phototrophy in the Chloroflexi Phylum Driven by Horizontal Gene Transfer.</title>
        <authorList>
            <person name="Ward L.M."/>
            <person name="Hemp J."/>
            <person name="Shih P.M."/>
            <person name="Mcglynn S.E."/>
            <person name="Fischer W."/>
        </authorList>
    </citation>
    <scope>NUCLEOTIDE SEQUENCE [LARGE SCALE GENOMIC DNA]</scope>
    <source>
        <strain evidence="5">JP3_13</strain>
    </source>
</reference>
<name>A0A2M8PEY9_9CHLR</name>
<evidence type="ECO:0000259" key="4">
    <source>
        <dbReference type="PROSITE" id="PS50110"/>
    </source>
</evidence>
<evidence type="ECO:0000313" key="6">
    <source>
        <dbReference type="Proteomes" id="UP000229681"/>
    </source>
</evidence>
<proteinExistence type="predicted"/>
<sequence>MRIAYLEDNAANVALVQRIISMTPHALSIYSDGEEACPHILNREFDLVFMDIELAGKLSGVELVRRIREAGLQVPIIALTAYAMVGDRERCLAAGCTDYLSKPFGIEDFLGMLNKYSP</sequence>
<evidence type="ECO:0000313" key="5">
    <source>
        <dbReference type="EMBL" id="PJF36113.1"/>
    </source>
</evidence>
<dbReference type="SMART" id="SM00448">
    <property type="entry name" value="REC"/>
    <property type="match status" value="1"/>
</dbReference>
<gene>
    <name evidence="5" type="ORF">CUN49_07115</name>
</gene>
<comment type="caution">
    <text evidence="5">The sequence shown here is derived from an EMBL/GenBank/DDBJ whole genome shotgun (WGS) entry which is preliminary data.</text>
</comment>
<dbReference type="Gene3D" id="3.40.50.2300">
    <property type="match status" value="1"/>
</dbReference>
<evidence type="ECO:0000256" key="2">
    <source>
        <dbReference type="ARBA" id="ARBA00023012"/>
    </source>
</evidence>
<dbReference type="SUPFAM" id="SSF52172">
    <property type="entry name" value="CheY-like"/>
    <property type="match status" value="1"/>
</dbReference>
<evidence type="ECO:0000256" key="1">
    <source>
        <dbReference type="ARBA" id="ARBA00022553"/>
    </source>
</evidence>
<dbReference type="Pfam" id="PF00072">
    <property type="entry name" value="Response_reg"/>
    <property type="match status" value="1"/>
</dbReference>
<feature type="modified residue" description="4-aspartylphosphate" evidence="3">
    <location>
        <position position="51"/>
    </location>
</feature>
<dbReference type="Proteomes" id="UP000229681">
    <property type="component" value="Unassembled WGS sequence"/>
</dbReference>
<evidence type="ECO:0000256" key="3">
    <source>
        <dbReference type="PROSITE-ProRule" id="PRU00169"/>
    </source>
</evidence>
<organism evidence="5 6">
    <name type="scientific">Candidatus Thermofonsia Clade 1 bacterium</name>
    <dbReference type="NCBI Taxonomy" id="2364210"/>
    <lineage>
        <taxon>Bacteria</taxon>
        <taxon>Bacillati</taxon>
        <taxon>Chloroflexota</taxon>
        <taxon>Candidatus Thermofontia</taxon>
        <taxon>Candidatus Thermofonsia Clade 1</taxon>
    </lineage>
</organism>
<dbReference type="InterPro" id="IPR001789">
    <property type="entry name" value="Sig_transdc_resp-reg_receiver"/>
</dbReference>
<dbReference type="EMBL" id="PGTM01000079">
    <property type="protein sequence ID" value="PJF36113.1"/>
    <property type="molecule type" value="Genomic_DNA"/>
</dbReference>
<protein>
    <recommendedName>
        <fullName evidence="4">Response regulatory domain-containing protein</fullName>
    </recommendedName>
</protein>
<dbReference type="PANTHER" id="PTHR45339">
    <property type="entry name" value="HYBRID SIGNAL TRANSDUCTION HISTIDINE KINASE J"/>
    <property type="match status" value="1"/>
</dbReference>
<dbReference type="InterPro" id="IPR011006">
    <property type="entry name" value="CheY-like_superfamily"/>
</dbReference>
<dbReference type="GO" id="GO:0000160">
    <property type="term" value="P:phosphorelay signal transduction system"/>
    <property type="evidence" value="ECO:0007669"/>
    <property type="project" value="UniProtKB-KW"/>
</dbReference>
<feature type="domain" description="Response regulatory" evidence="4">
    <location>
        <begin position="2"/>
        <end position="117"/>
    </location>
</feature>
<accession>A0A2M8PEY9</accession>
<keyword evidence="2" id="KW-0902">Two-component regulatory system</keyword>
<dbReference type="PROSITE" id="PS50110">
    <property type="entry name" value="RESPONSE_REGULATORY"/>
    <property type="match status" value="1"/>
</dbReference>
<dbReference type="AlphaFoldDB" id="A0A2M8PEY9"/>
<dbReference type="PANTHER" id="PTHR45339:SF1">
    <property type="entry name" value="HYBRID SIGNAL TRANSDUCTION HISTIDINE KINASE J"/>
    <property type="match status" value="1"/>
</dbReference>
<dbReference type="CDD" id="cd17546">
    <property type="entry name" value="REC_hyHK_CKI1_RcsC-like"/>
    <property type="match status" value="1"/>
</dbReference>
<keyword evidence="1 3" id="KW-0597">Phosphoprotein</keyword>